<feature type="coiled-coil region" evidence="1">
    <location>
        <begin position="43"/>
        <end position="84"/>
    </location>
</feature>
<protein>
    <submittedName>
        <fullName evidence="3">Mast cell protease 2-like</fullName>
    </submittedName>
</protein>
<name>A0A6G0Y0M3_APHCR</name>
<reference evidence="3 4" key="1">
    <citation type="submission" date="2019-08" db="EMBL/GenBank/DDBJ databases">
        <title>Whole genome of Aphis craccivora.</title>
        <authorList>
            <person name="Voronova N.V."/>
            <person name="Shulinski R.S."/>
            <person name="Bandarenka Y.V."/>
            <person name="Zhorov D.G."/>
            <person name="Warner D."/>
        </authorList>
    </citation>
    <scope>NUCLEOTIDE SEQUENCE [LARGE SCALE GENOMIC DNA]</scope>
    <source>
        <strain evidence="3">180601</strain>
        <tissue evidence="3">Whole Body</tissue>
    </source>
</reference>
<evidence type="ECO:0000256" key="2">
    <source>
        <dbReference type="SAM" id="MobiDB-lite"/>
    </source>
</evidence>
<sequence>MEGGFRGQDTPVKRVQKNKASSSGDGVGSKLSSNTSNEDLLKFAELKNNLKQVSSLITELKAKNSKLRNELETLKGKMIILKSTAFSIQSHEVVSQVMHEQFEQSTSSSIPERVTHDKSKVKEILGSLRDSITSSSKFIRLGKNRSDATCPRKIIFNTCALGAAQVKPARRSTRRYACVCARTVANTQLAVCSIVLSIL</sequence>
<keyword evidence="3" id="KW-0378">Hydrolase</keyword>
<dbReference type="EMBL" id="VUJU01007038">
    <property type="protein sequence ID" value="KAF0746884.1"/>
    <property type="molecule type" value="Genomic_DNA"/>
</dbReference>
<keyword evidence="3" id="KW-0645">Protease</keyword>
<proteinExistence type="predicted"/>
<comment type="caution">
    <text evidence="3">The sequence shown here is derived from an EMBL/GenBank/DDBJ whole genome shotgun (WGS) entry which is preliminary data.</text>
</comment>
<evidence type="ECO:0000256" key="1">
    <source>
        <dbReference type="SAM" id="Coils"/>
    </source>
</evidence>
<dbReference type="GO" id="GO:0006508">
    <property type="term" value="P:proteolysis"/>
    <property type="evidence" value="ECO:0007669"/>
    <property type="project" value="UniProtKB-KW"/>
</dbReference>
<evidence type="ECO:0000313" key="3">
    <source>
        <dbReference type="EMBL" id="KAF0746884.1"/>
    </source>
</evidence>
<organism evidence="3 4">
    <name type="scientific">Aphis craccivora</name>
    <name type="common">Cowpea aphid</name>
    <dbReference type="NCBI Taxonomy" id="307492"/>
    <lineage>
        <taxon>Eukaryota</taxon>
        <taxon>Metazoa</taxon>
        <taxon>Ecdysozoa</taxon>
        <taxon>Arthropoda</taxon>
        <taxon>Hexapoda</taxon>
        <taxon>Insecta</taxon>
        <taxon>Pterygota</taxon>
        <taxon>Neoptera</taxon>
        <taxon>Paraneoptera</taxon>
        <taxon>Hemiptera</taxon>
        <taxon>Sternorrhyncha</taxon>
        <taxon>Aphidomorpha</taxon>
        <taxon>Aphidoidea</taxon>
        <taxon>Aphididae</taxon>
        <taxon>Aphidini</taxon>
        <taxon>Aphis</taxon>
        <taxon>Aphis</taxon>
    </lineage>
</organism>
<dbReference type="Proteomes" id="UP000478052">
    <property type="component" value="Unassembled WGS sequence"/>
</dbReference>
<dbReference type="GO" id="GO:0008233">
    <property type="term" value="F:peptidase activity"/>
    <property type="evidence" value="ECO:0007669"/>
    <property type="project" value="UniProtKB-KW"/>
</dbReference>
<evidence type="ECO:0000313" key="4">
    <source>
        <dbReference type="Proteomes" id="UP000478052"/>
    </source>
</evidence>
<gene>
    <name evidence="3" type="ORF">FWK35_00022930</name>
</gene>
<feature type="compositionally biased region" description="Polar residues" evidence="2">
    <location>
        <begin position="18"/>
        <end position="33"/>
    </location>
</feature>
<feature type="region of interest" description="Disordered" evidence="2">
    <location>
        <begin position="1"/>
        <end position="33"/>
    </location>
</feature>
<keyword evidence="4" id="KW-1185">Reference proteome</keyword>
<keyword evidence="1" id="KW-0175">Coiled coil</keyword>
<accession>A0A6G0Y0M3</accession>
<dbReference type="AlphaFoldDB" id="A0A6G0Y0M3"/>